<dbReference type="InterPro" id="IPR028082">
    <property type="entry name" value="Peripla_BP_I"/>
</dbReference>
<dbReference type="SUPFAM" id="SSF47413">
    <property type="entry name" value="lambda repressor-like DNA-binding domains"/>
    <property type="match status" value="1"/>
</dbReference>
<proteinExistence type="predicted"/>
<keyword evidence="3" id="KW-0804">Transcription</keyword>
<dbReference type="Proteomes" id="UP000620327">
    <property type="component" value="Unassembled WGS sequence"/>
</dbReference>
<dbReference type="Pfam" id="PF00356">
    <property type="entry name" value="LacI"/>
    <property type="match status" value="1"/>
</dbReference>
<evidence type="ECO:0000256" key="1">
    <source>
        <dbReference type="ARBA" id="ARBA00023015"/>
    </source>
</evidence>
<dbReference type="AlphaFoldDB" id="A0A923S8Y3"/>
<dbReference type="GO" id="GO:0000976">
    <property type="term" value="F:transcription cis-regulatory region binding"/>
    <property type="evidence" value="ECO:0007669"/>
    <property type="project" value="TreeGrafter"/>
</dbReference>
<keyword evidence="2 5" id="KW-0238">DNA-binding</keyword>
<dbReference type="SUPFAM" id="SSF53822">
    <property type="entry name" value="Periplasmic binding protein-like I"/>
    <property type="match status" value="1"/>
</dbReference>
<organism evidence="5 6">
    <name type="scientific">Dysosmobacter segnis</name>
    <dbReference type="NCBI Taxonomy" id="2763042"/>
    <lineage>
        <taxon>Bacteria</taxon>
        <taxon>Bacillati</taxon>
        <taxon>Bacillota</taxon>
        <taxon>Clostridia</taxon>
        <taxon>Eubacteriales</taxon>
        <taxon>Oscillospiraceae</taxon>
        <taxon>Dysosmobacter</taxon>
    </lineage>
</organism>
<dbReference type="CDD" id="cd06267">
    <property type="entry name" value="PBP1_LacI_sugar_binding-like"/>
    <property type="match status" value="1"/>
</dbReference>
<accession>A0A923S8Y3</accession>
<dbReference type="SMART" id="SM00354">
    <property type="entry name" value="HTH_LACI"/>
    <property type="match status" value="1"/>
</dbReference>
<dbReference type="InterPro" id="IPR010982">
    <property type="entry name" value="Lambda_DNA-bd_dom_sf"/>
</dbReference>
<keyword evidence="6" id="KW-1185">Reference proteome</keyword>
<comment type="caution">
    <text evidence="5">The sequence shown here is derived from an EMBL/GenBank/DDBJ whole genome shotgun (WGS) entry which is preliminary data.</text>
</comment>
<evidence type="ECO:0000313" key="6">
    <source>
        <dbReference type="Proteomes" id="UP000620327"/>
    </source>
</evidence>
<dbReference type="PANTHER" id="PTHR30146:SF109">
    <property type="entry name" value="HTH-TYPE TRANSCRIPTIONAL REGULATOR GALS"/>
    <property type="match status" value="1"/>
</dbReference>
<sequence>MVATIIDVAKKCGYSKATVSRAFASPEAVSERAKARIYAAANELNYTPNPIARAMARQKTDNITFVIHENQYPAILNPFYSSALEAIMQETMKRNYGLFVTTNDHVRLPSGEVSIKKHMDGVIIAGQTDRSSIESFCKQNIPVVVLNNLIQMEHLPCIAVDNYHGAKCAAEHLIQKGHRRIALLEGRFSPQIYHDRHNGYMDAIVSAGLTVDPLLIRDVDANELCAETCAREMLSCPERPTALLCTNDTIAVGAMKAAMRMGLRIPEDVAVIGFDDSYVSRVIEPELTTVRIDSLQMGKLAVEMLFRLIDGEELSKWYIEMPTELIVRGTT</sequence>
<dbReference type="RefSeq" id="WP_187016353.1">
    <property type="nucleotide sequence ID" value="NZ_JACOQI010000042.1"/>
</dbReference>
<reference evidence="5" key="1">
    <citation type="submission" date="2020-08" db="EMBL/GenBank/DDBJ databases">
        <title>Genome public.</title>
        <authorList>
            <person name="Liu C."/>
            <person name="Sun Q."/>
        </authorList>
    </citation>
    <scope>NUCLEOTIDE SEQUENCE</scope>
    <source>
        <strain evidence="5">BX15</strain>
    </source>
</reference>
<protein>
    <submittedName>
        <fullName evidence="5">LacI family DNA-binding transcriptional regulator</fullName>
    </submittedName>
</protein>
<evidence type="ECO:0000256" key="2">
    <source>
        <dbReference type="ARBA" id="ARBA00023125"/>
    </source>
</evidence>
<dbReference type="PANTHER" id="PTHR30146">
    <property type="entry name" value="LACI-RELATED TRANSCRIPTIONAL REPRESSOR"/>
    <property type="match status" value="1"/>
</dbReference>
<dbReference type="PROSITE" id="PS50932">
    <property type="entry name" value="HTH_LACI_2"/>
    <property type="match status" value="1"/>
</dbReference>
<dbReference type="Gene3D" id="3.40.50.2300">
    <property type="match status" value="2"/>
</dbReference>
<dbReference type="Pfam" id="PF13377">
    <property type="entry name" value="Peripla_BP_3"/>
    <property type="match status" value="1"/>
</dbReference>
<dbReference type="GO" id="GO:0003700">
    <property type="term" value="F:DNA-binding transcription factor activity"/>
    <property type="evidence" value="ECO:0007669"/>
    <property type="project" value="TreeGrafter"/>
</dbReference>
<dbReference type="CDD" id="cd01392">
    <property type="entry name" value="HTH_LacI"/>
    <property type="match status" value="1"/>
</dbReference>
<evidence type="ECO:0000259" key="4">
    <source>
        <dbReference type="PROSITE" id="PS50932"/>
    </source>
</evidence>
<evidence type="ECO:0000256" key="3">
    <source>
        <dbReference type="ARBA" id="ARBA00023163"/>
    </source>
</evidence>
<evidence type="ECO:0000313" key="5">
    <source>
        <dbReference type="EMBL" id="MBC5772221.1"/>
    </source>
</evidence>
<dbReference type="EMBL" id="JACOQI010000042">
    <property type="protein sequence ID" value="MBC5772221.1"/>
    <property type="molecule type" value="Genomic_DNA"/>
</dbReference>
<name>A0A923S8Y3_9FIRM</name>
<dbReference type="InterPro" id="IPR000843">
    <property type="entry name" value="HTH_LacI"/>
</dbReference>
<feature type="domain" description="HTH lacI-type" evidence="4">
    <location>
        <begin position="3"/>
        <end position="57"/>
    </location>
</feature>
<dbReference type="InterPro" id="IPR046335">
    <property type="entry name" value="LacI/GalR-like_sensor"/>
</dbReference>
<gene>
    <name evidence="5" type="ORF">H8Z83_18220</name>
</gene>
<dbReference type="Gene3D" id="1.10.260.40">
    <property type="entry name" value="lambda repressor-like DNA-binding domains"/>
    <property type="match status" value="1"/>
</dbReference>
<keyword evidence="1" id="KW-0805">Transcription regulation</keyword>